<accession>A0A4U0FLC6</accession>
<keyword evidence="3" id="KW-1185">Reference proteome</keyword>
<reference evidence="2 3" key="1">
    <citation type="submission" date="2019-04" db="EMBL/GenBank/DDBJ databases">
        <title>Cohnella sp. nov., isolated from soil.</title>
        <authorList>
            <person name="Kim W."/>
        </authorList>
    </citation>
    <scope>NUCLEOTIDE SEQUENCE [LARGE SCALE GENOMIC DNA]</scope>
    <source>
        <strain evidence="2 3">CAU 1483</strain>
    </source>
</reference>
<comment type="caution">
    <text evidence="2">The sequence shown here is derived from an EMBL/GenBank/DDBJ whole genome shotgun (WGS) entry which is preliminary data.</text>
</comment>
<dbReference type="OrthoDB" id="2614893at2"/>
<evidence type="ECO:0000256" key="1">
    <source>
        <dbReference type="SAM" id="MobiDB-lite"/>
    </source>
</evidence>
<dbReference type="AlphaFoldDB" id="A0A4U0FLC6"/>
<organism evidence="2 3">
    <name type="scientific">Cohnella pontilimi</name>
    <dbReference type="NCBI Taxonomy" id="2564100"/>
    <lineage>
        <taxon>Bacteria</taxon>
        <taxon>Bacillati</taxon>
        <taxon>Bacillota</taxon>
        <taxon>Bacilli</taxon>
        <taxon>Bacillales</taxon>
        <taxon>Paenibacillaceae</taxon>
        <taxon>Cohnella</taxon>
    </lineage>
</organism>
<protein>
    <submittedName>
        <fullName evidence="2">Uncharacterized protein</fullName>
    </submittedName>
</protein>
<proteinExistence type="predicted"/>
<feature type="compositionally biased region" description="Low complexity" evidence="1">
    <location>
        <begin position="64"/>
        <end position="80"/>
    </location>
</feature>
<evidence type="ECO:0000313" key="2">
    <source>
        <dbReference type="EMBL" id="TJY44372.1"/>
    </source>
</evidence>
<dbReference type="Proteomes" id="UP000309673">
    <property type="component" value="Unassembled WGS sequence"/>
</dbReference>
<name>A0A4U0FLC6_9BACL</name>
<sequence>MRLGTFVMGGLAGAALCMMIQRNRNMSAIADGVGQMLRQRMSDMKENVMQKGIDLKFSGGFLGSSSGKSNSHHAGSSNSAVSKSGTAGLDEVEHLASRDPHVKQEINEILSQNNQHSI</sequence>
<feature type="region of interest" description="Disordered" evidence="1">
    <location>
        <begin position="64"/>
        <end position="103"/>
    </location>
</feature>
<gene>
    <name evidence="2" type="ORF">E5161_03045</name>
</gene>
<dbReference type="EMBL" id="SUPK01000001">
    <property type="protein sequence ID" value="TJY44372.1"/>
    <property type="molecule type" value="Genomic_DNA"/>
</dbReference>
<feature type="compositionally biased region" description="Basic and acidic residues" evidence="1">
    <location>
        <begin position="91"/>
        <end position="103"/>
    </location>
</feature>
<dbReference type="RefSeq" id="WP_136776181.1">
    <property type="nucleotide sequence ID" value="NZ_SUPK01000001.1"/>
</dbReference>
<evidence type="ECO:0000313" key="3">
    <source>
        <dbReference type="Proteomes" id="UP000309673"/>
    </source>
</evidence>